<organism evidence="3 4">
    <name type="scientific">Humisphaera borealis</name>
    <dbReference type="NCBI Taxonomy" id="2807512"/>
    <lineage>
        <taxon>Bacteria</taxon>
        <taxon>Pseudomonadati</taxon>
        <taxon>Planctomycetota</taxon>
        <taxon>Phycisphaerae</taxon>
        <taxon>Tepidisphaerales</taxon>
        <taxon>Tepidisphaeraceae</taxon>
        <taxon>Humisphaera</taxon>
    </lineage>
</organism>
<dbReference type="EMBL" id="CP063458">
    <property type="protein sequence ID" value="QOV89467.1"/>
    <property type="molecule type" value="Genomic_DNA"/>
</dbReference>
<dbReference type="SUPFAM" id="SSF53807">
    <property type="entry name" value="Helical backbone' metal receptor"/>
    <property type="match status" value="1"/>
</dbReference>
<proteinExistence type="predicted"/>
<evidence type="ECO:0000256" key="1">
    <source>
        <dbReference type="SAM" id="Phobius"/>
    </source>
</evidence>
<name>A0A7M2WV85_9BACT</name>
<keyword evidence="4" id="KW-1185">Reference proteome</keyword>
<dbReference type="KEGG" id="hbs:IPV69_25265"/>
<dbReference type="InterPro" id="IPR050902">
    <property type="entry name" value="ABC_Transporter_SBP"/>
</dbReference>
<dbReference type="PANTHER" id="PTHR30535:SF34">
    <property type="entry name" value="MOLYBDATE-BINDING PROTEIN MOLA"/>
    <property type="match status" value="1"/>
</dbReference>
<evidence type="ECO:0000313" key="3">
    <source>
        <dbReference type="EMBL" id="QOV89467.1"/>
    </source>
</evidence>
<dbReference type="Proteomes" id="UP000593765">
    <property type="component" value="Chromosome"/>
</dbReference>
<dbReference type="InterPro" id="IPR002491">
    <property type="entry name" value="ABC_transptr_periplasmic_BD"/>
</dbReference>
<gene>
    <name evidence="3" type="ORF">IPV69_25265</name>
</gene>
<reference evidence="3 4" key="1">
    <citation type="submission" date="2020-10" db="EMBL/GenBank/DDBJ databases">
        <title>Wide distribution of Phycisphaera-like planctomycetes from WD2101 soil group in peatlands and genome analysis of the first cultivated representative.</title>
        <authorList>
            <person name="Dedysh S.N."/>
            <person name="Beletsky A.V."/>
            <person name="Ivanova A."/>
            <person name="Kulichevskaya I.S."/>
            <person name="Suzina N.E."/>
            <person name="Philippov D.A."/>
            <person name="Rakitin A.L."/>
            <person name="Mardanov A.V."/>
            <person name="Ravin N.V."/>
        </authorList>
    </citation>
    <scope>NUCLEOTIDE SEQUENCE [LARGE SCALE GENOMIC DNA]</scope>
    <source>
        <strain evidence="3 4">M1803</strain>
    </source>
</reference>
<evidence type="ECO:0000259" key="2">
    <source>
        <dbReference type="PROSITE" id="PS50983"/>
    </source>
</evidence>
<keyword evidence="1" id="KW-1133">Transmembrane helix</keyword>
<feature type="transmembrane region" description="Helical" evidence="1">
    <location>
        <begin position="16"/>
        <end position="36"/>
    </location>
</feature>
<dbReference type="RefSeq" id="WP_206292508.1">
    <property type="nucleotide sequence ID" value="NZ_CP063458.1"/>
</dbReference>
<keyword evidence="1" id="KW-0472">Membrane</keyword>
<protein>
    <submittedName>
        <fullName evidence="3">ABC transporter substrate-binding protein</fullName>
    </submittedName>
</protein>
<dbReference type="Gene3D" id="3.40.50.1980">
    <property type="entry name" value="Nitrogenase molybdenum iron protein domain"/>
    <property type="match status" value="2"/>
</dbReference>
<keyword evidence="1" id="KW-0812">Transmembrane</keyword>
<evidence type="ECO:0000313" key="4">
    <source>
        <dbReference type="Proteomes" id="UP000593765"/>
    </source>
</evidence>
<dbReference type="PANTHER" id="PTHR30535">
    <property type="entry name" value="VITAMIN B12-BINDING PROTEIN"/>
    <property type="match status" value="1"/>
</dbReference>
<accession>A0A7M2WV85</accession>
<dbReference type="Pfam" id="PF01497">
    <property type="entry name" value="Peripla_BP_2"/>
    <property type="match status" value="1"/>
</dbReference>
<dbReference type="AlphaFoldDB" id="A0A7M2WV85"/>
<dbReference type="PROSITE" id="PS50983">
    <property type="entry name" value="FE_B12_PBP"/>
    <property type="match status" value="1"/>
</dbReference>
<sequence>MAIPTLNQSSAAGCRGAWGSVVVLCFCLVVVVGAVVGCDRRSAQNPATSPGKVTVASISPAATDLIVGMGAKDHLVAVSNFDQTRGETRDLPGVGDYRTIDWEKIAELRPAVLIVQFRADKMPTGLADRAAGYGIRLINVEINRLDHIYKALDQLGTAIGEPAKATAAATKLRAQLTAVAARVAGKPPVRTLISRTDTPLEAVGGGNFLDDVLTIAGGKNVLSGPGYDDNSYPTLDRELLLNLNPDAVLNLLPAASPQVVAKARDFWQTMPVAAQNAGQVHYLTEEYLLWPGLNVGNIAERFAAALHPEKSANEERDHHGGTETRRATWSMLPSVILGPFGVPVLKVTREPVPRVAGTPETRVLARLAHGSAEYRRPVAPEMFSSHAGASRRVRTQDDKWERHAARCPPCLRASVVISSTPEAA</sequence>
<feature type="domain" description="Fe/B12 periplasmic-binding" evidence="2">
    <location>
        <begin position="54"/>
        <end position="310"/>
    </location>
</feature>